<evidence type="ECO:0000256" key="5">
    <source>
        <dbReference type="ARBA" id="ARBA00023159"/>
    </source>
</evidence>
<evidence type="ECO:0000256" key="6">
    <source>
        <dbReference type="ARBA" id="ARBA00023163"/>
    </source>
</evidence>
<reference evidence="8 9" key="1">
    <citation type="submission" date="2024-02" db="EMBL/GenBank/DDBJ databases">
        <title>Adaptive strategies in a cosmopolitan and abundant soil bacterium.</title>
        <authorList>
            <person name="Carini P."/>
        </authorList>
    </citation>
    <scope>NUCLEOTIDE SEQUENCE [LARGE SCALE GENOMIC DNA]</scope>
    <source>
        <strain evidence="8 9">AZCC 1608</strain>
    </source>
</reference>
<dbReference type="SUPFAM" id="SSF53850">
    <property type="entry name" value="Periplasmic binding protein-like II"/>
    <property type="match status" value="1"/>
</dbReference>
<dbReference type="SUPFAM" id="SSF46785">
    <property type="entry name" value="Winged helix' DNA-binding domain"/>
    <property type="match status" value="1"/>
</dbReference>
<dbReference type="Gene3D" id="3.40.190.290">
    <property type="match status" value="1"/>
</dbReference>
<evidence type="ECO:0000256" key="4">
    <source>
        <dbReference type="ARBA" id="ARBA00023125"/>
    </source>
</evidence>
<dbReference type="Pfam" id="PF03466">
    <property type="entry name" value="LysR_substrate"/>
    <property type="match status" value="1"/>
</dbReference>
<dbReference type="PANTHER" id="PTHR30293:SF0">
    <property type="entry name" value="NITROGEN ASSIMILATION REGULATORY PROTEIN NAC"/>
    <property type="match status" value="1"/>
</dbReference>
<dbReference type="InterPro" id="IPR036388">
    <property type="entry name" value="WH-like_DNA-bd_sf"/>
</dbReference>
<dbReference type="PANTHER" id="PTHR30293">
    <property type="entry name" value="TRANSCRIPTIONAL REGULATORY PROTEIN NAC-RELATED"/>
    <property type="match status" value="1"/>
</dbReference>
<evidence type="ECO:0000313" key="9">
    <source>
        <dbReference type="Proteomes" id="UP001364224"/>
    </source>
</evidence>
<keyword evidence="4" id="KW-0238">DNA-binding</keyword>
<evidence type="ECO:0000256" key="2">
    <source>
        <dbReference type="ARBA" id="ARBA00009437"/>
    </source>
</evidence>
<dbReference type="InterPro" id="IPR000847">
    <property type="entry name" value="LysR_HTH_N"/>
</dbReference>
<name>A0ABU8BGC1_9BRAD</name>
<dbReference type="PROSITE" id="PS50931">
    <property type="entry name" value="HTH_LYSR"/>
    <property type="match status" value="1"/>
</dbReference>
<sequence>MNVRQLRFFLQIAEIGSVTRAASFLHIAQPALSRQIRQLEDELGVTLFQRSDRGVVLTDAGRLLRDRAVALLRHFERVRQEVRDEFNEPSGELTVAMPPSMFDLVTLPAVTSYRERYPNVQLRVIEGISGILNAWSMVELGRADLAIVTNIEPLATLDTAPFLHEALCLIGPKGAGLDPDKPVGLEEVARHPLMTPSRPNSLRLIIETALAQRKLPLDVKLEGTTPHLLLGLVEQGAGFATLPFCSAYRRLREGRVCLAPIEGVEVSWTLIQAREQPLSTAGERMKSLLRDVATERVAAGEWKLCRVAP</sequence>
<dbReference type="InterPro" id="IPR036390">
    <property type="entry name" value="WH_DNA-bd_sf"/>
</dbReference>
<comment type="similarity">
    <text evidence="2">Belongs to the LysR transcriptional regulatory family.</text>
</comment>
<comment type="function">
    <text evidence="1">NodD regulates the expression of the nodABCFE genes which encode other nodulation proteins. NodD is also a negative regulator of its own expression. Binds flavonoids as inducers.</text>
</comment>
<protein>
    <submittedName>
        <fullName evidence="8">LysR family nitrogen assimilation transcriptional regulator</fullName>
    </submittedName>
</protein>
<dbReference type="RefSeq" id="WP_334484012.1">
    <property type="nucleotide sequence ID" value="NZ_JAZHRV010000001.1"/>
</dbReference>
<proteinExistence type="inferred from homology"/>
<keyword evidence="9" id="KW-1185">Reference proteome</keyword>
<keyword evidence="3" id="KW-0805">Transcription regulation</keyword>
<evidence type="ECO:0000259" key="7">
    <source>
        <dbReference type="PROSITE" id="PS50931"/>
    </source>
</evidence>
<dbReference type="Proteomes" id="UP001364224">
    <property type="component" value="Unassembled WGS sequence"/>
</dbReference>
<evidence type="ECO:0000256" key="1">
    <source>
        <dbReference type="ARBA" id="ARBA00003502"/>
    </source>
</evidence>
<keyword evidence="6" id="KW-0804">Transcription</keyword>
<dbReference type="Gene3D" id="1.10.10.10">
    <property type="entry name" value="Winged helix-like DNA-binding domain superfamily/Winged helix DNA-binding domain"/>
    <property type="match status" value="1"/>
</dbReference>
<feature type="domain" description="HTH lysR-type" evidence="7">
    <location>
        <begin position="1"/>
        <end position="58"/>
    </location>
</feature>
<dbReference type="PRINTS" id="PR00039">
    <property type="entry name" value="HTHLYSR"/>
</dbReference>
<dbReference type="EMBL" id="JAZHRV010000001">
    <property type="protein sequence ID" value="MEH2557621.1"/>
    <property type="molecule type" value="Genomic_DNA"/>
</dbReference>
<keyword evidence="5" id="KW-0010">Activator</keyword>
<accession>A0ABU8BGC1</accession>
<evidence type="ECO:0000256" key="3">
    <source>
        <dbReference type="ARBA" id="ARBA00023015"/>
    </source>
</evidence>
<comment type="caution">
    <text evidence="8">The sequence shown here is derived from an EMBL/GenBank/DDBJ whole genome shotgun (WGS) entry which is preliminary data.</text>
</comment>
<dbReference type="Pfam" id="PF00126">
    <property type="entry name" value="HTH_1"/>
    <property type="match status" value="1"/>
</dbReference>
<evidence type="ECO:0000313" key="8">
    <source>
        <dbReference type="EMBL" id="MEH2557621.1"/>
    </source>
</evidence>
<gene>
    <name evidence="8" type="ORF">V1286_005150</name>
</gene>
<dbReference type="InterPro" id="IPR005119">
    <property type="entry name" value="LysR_subst-bd"/>
</dbReference>
<organism evidence="8 9">
    <name type="scientific">Bradyrhizobium algeriense</name>
    <dbReference type="NCBI Taxonomy" id="634784"/>
    <lineage>
        <taxon>Bacteria</taxon>
        <taxon>Pseudomonadati</taxon>
        <taxon>Pseudomonadota</taxon>
        <taxon>Alphaproteobacteria</taxon>
        <taxon>Hyphomicrobiales</taxon>
        <taxon>Nitrobacteraceae</taxon>
        <taxon>Bradyrhizobium</taxon>
    </lineage>
</organism>